<feature type="transmembrane region" description="Helical" evidence="1">
    <location>
        <begin position="25"/>
        <end position="51"/>
    </location>
</feature>
<dbReference type="Proteomes" id="UP000654918">
    <property type="component" value="Unassembled WGS sequence"/>
</dbReference>
<proteinExistence type="predicted"/>
<feature type="transmembrane region" description="Helical" evidence="1">
    <location>
        <begin position="491"/>
        <end position="516"/>
    </location>
</feature>
<gene>
    <name evidence="2" type="ORF">CPLU01_05312</name>
</gene>
<protein>
    <submittedName>
        <fullName evidence="2">Uncharacterized protein</fullName>
    </submittedName>
</protein>
<reference evidence="2" key="1">
    <citation type="journal article" date="2020" name="Phytopathology">
        <title>Genome Sequence Resources of Colletotrichum truncatum, C. plurivorum, C. musicola, and C. sojae: Four Species Pathogenic to Soybean (Glycine max).</title>
        <authorList>
            <person name="Rogerio F."/>
            <person name="Boufleur T.R."/>
            <person name="Ciampi-Guillardi M."/>
            <person name="Sukno S.A."/>
            <person name="Thon M.R."/>
            <person name="Massola Junior N.S."/>
            <person name="Baroncelli R."/>
        </authorList>
    </citation>
    <scope>NUCLEOTIDE SEQUENCE</scope>
    <source>
        <strain evidence="2">LFN00145</strain>
    </source>
</reference>
<organism evidence="2 3">
    <name type="scientific">Colletotrichum plurivorum</name>
    <dbReference type="NCBI Taxonomy" id="2175906"/>
    <lineage>
        <taxon>Eukaryota</taxon>
        <taxon>Fungi</taxon>
        <taxon>Dikarya</taxon>
        <taxon>Ascomycota</taxon>
        <taxon>Pezizomycotina</taxon>
        <taxon>Sordariomycetes</taxon>
        <taxon>Hypocreomycetidae</taxon>
        <taxon>Glomerellales</taxon>
        <taxon>Glomerellaceae</taxon>
        <taxon>Colletotrichum</taxon>
        <taxon>Colletotrichum orchidearum species complex</taxon>
    </lineage>
</organism>
<keyword evidence="1" id="KW-1133">Transmembrane helix</keyword>
<dbReference type="EMBL" id="WIGO01000054">
    <property type="protein sequence ID" value="KAF6833862.1"/>
    <property type="molecule type" value="Genomic_DNA"/>
</dbReference>
<name>A0A8H6KLT3_9PEZI</name>
<sequence length="604" mass="67252">MSEVPRDTYPIGKSNLGAGKLHSGWILASFTWLWDVILTTLPILFVGMSCYDPTLRGISSRFYRNLARWSLERPHGIKMSWLEQIYGSLSFATAAERVVTVRSNIIIGTLILVSWSLSPIGGQSSSRLLYVTPNSTTSDGIVYYAHMDSQSSSYEGTNRLSHVSSILSTVYSANLLSPATQQRAFSDIYGRPRIPQWPLETDQTPVGSWRQVNGSALIAGDEYYTSFVGTKVQGLSFADNTSQYNFSLQSFYIDFVCNISSIYNTGAGSNKLDDMLIHETGKNSSKLAYEWRFGIAFSRDKNGNKFADPWEHLPKHMLYASLGFGSVTIITCPMQVIDIETSILCDARGCSPVRQRRIPSPRPQNKPWPKSMSMGSMMYNLVSMFPSLAGETRGTQASPSENYLANDEYAFVGQERRVWKDEQMPIFSRRMTTLFNTAWQVGLNPRNISTQFTTDAPLLDEKNMTSQGVQINMTSATVSRTRDVYRANRPWVALLLLTTTVLEVLALAGFALQFLIKGPDILGFASSLTRDNRFVPVHGGSSLDGAERARLLGNLRLRLADVRAEEDDGYIAVSTMPATSSELSGDEQVPGLAWRPLDKNRVYM</sequence>
<keyword evidence="3" id="KW-1185">Reference proteome</keyword>
<dbReference type="AlphaFoldDB" id="A0A8H6KLT3"/>
<keyword evidence="1" id="KW-0812">Transmembrane</keyword>
<accession>A0A8H6KLT3</accession>
<keyword evidence="1" id="KW-0472">Membrane</keyword>
<evidence type="ECO:0000313" key="3">
    <source>
        <dbReference type="Proteomes" id="UP000654918"/>
    </source>
</evidence>
<evidence type="ECO:0000313" key="2">
    <source>
        <dbReference type="EMBL" id="KAF6833862.1"/>
    </source>
</evidence>
<evidence type="ECO:0000256" key="1">
    <source>
        <dbReference type="SAM" id="Phobius"/>
    </source>
</evidence>
<comment type="caution">
    <text evidence="2">The sequence shown here is derived from an EMBL/GenBank/DDBJ whole genome shotgun (WGS) entry which is preliminary data.</text>
</comment>